<proteinExistence type="predicted"/>
<evidence type="ECO:0000313" key="2">
    <source>
        <dbReference type="EMBL" id="VEJ09166.1"/>
    </source>
</evidence>
<keyword evidence="2" id="KW-0449">Lipoprotein</keyword>
<dbReference type="Pfam" id="PF07273">
    <property type="entry name" value="DUF1439"/>
    <property type="match status" value="1"/>
</dbReference>
<gene>
    <name evidence="2" type="primary">yceB</name>
    <name evidence="2" type="ORF">NCTC12871_00603</name>
</gene>
<evidence type="ECO:0000256" key="1">
    <source>
        <dbReference type="SAM" id="SignalP"/>
    </source>
</evidence>
<keyword evidence="1" id="KW-0732">Signal</keyword>
<name>A0A448TTC0_9PAST</name>
<dbReference type="Gene3D" id="3.15.10.40">
    <property type="entry name" value="Uncharacterised protein PF07273, DUF1439"/>
    <property type="match status" value="1"/>
</dbReference>
<dbReference type="InterPro" id="IPR010835">
    <property type="entry name" value="DUF1439"/>
</dbReference>
<dbReference type="Proteomes" id="UP000279799">
    <property type="component" value="Chromosome"/>
</dbReference>
<evidence type="ECO:0000313" key="3">
    <source>
        <dbReference type="Proteomes" id="UP000279799"/>
    </source>
</evidence>
<dbReference type="EMBL" id="LR134510">
    <property type="protein sequence ID" value="VEJ09166.1"/>
    <property type="molecule type" value="Genomic_DNA"/>
</dbReference>
<sequence length="191" mass="22210">MFLRKPFLVLISFLAIFCSTQASAFEFTFPYSLNNQDVNQYLLQKVKLNQSFGFPGFFTFNYDISNMKANIGQEPNRINMSATLTGNFTLLKQDQLQTQIQIEFSALPYYDPNTGAVYLKDFHIIKTDVTPEKYMDDVEKVLPWLNDSMADLLKDTPIYRLNDDKFMQHLIKKFAKAIVVEPNQLEFKVGW</sequence>
<feature type="chain" id="PRO_5019464300" evidence="1">
    <location>
        <begin position="25"/>
        <end position="191"/>
    </location>
</feature>
<accession>A0A448TTC0</accession>
<keyword evidence="3" id="KW-1185">Reference proteome</keyword>
<reference evidence="2 3" key="1">
    <citation type="submission" date="2018-12" db="EMBL/GenBank/DDBJ databases">
        <authorList>
            <consortium name="Pathogen Informatics"/>
        </authorList>
    </citation>
    <scope>NUCLEOTIDE SEQUENCE [LARGE SCALE GENOMIC DNA]</scope>
    <source>
        <strain evidence="2 3">NCTC12871</strain>
    </source>
</reference>
<dbReference type="RefSeq" id="WP_172594212.1">
    <property type="nucleotide sequence ID" value="NZ_LR134510.1"/>
</dbReference>
<feature type="signal peptide" evidence="1">
    <location>
        <begin position="1"/>
        <end position="24"/>
    </location>
</feature>
<dbReference type="KEGG" id="adp:NCTC12871_00603"/>
<organism evidence="2 3">
    <name type="scientific">Actinobacillus delphinicola</name>
    <dbReference type="NCBI Taxonomy" id="51161"/>
    <lineage>
        <taxon>Bacteria</taxon>
        <taxon>Pseudomonadati</taxon>
        <taxon>Pseudomonadota</taxon>
        <taxon>Gammaproteobacteria</taxon>
        <taxon>Pasteurellales</taxon>
        <taxon>Pasteurellaceae</taxon>
        <taxon>Actinobacillus</taxon>
    </lineage>
</organism>
<dbReference type="AlphaFoldDB" id="A0A448TTC0"/>
<protein>
    <submittedName>
        <fullName evidence="2">Uncharacterized lipoprotein yceB</fullName>
    </submittedName>
</protein>